<dbReference type="Pfam" id="PF00528">
    <property type="entry name" value="BPD_transp_1"/>
    <property type="match status" value="1"/>
</dbReference>
<keyword evidence="2 7" id="KW-0813">Transport</keyword>
<reference evidence="9 10" key="1">
    <citation type="journal article" date="2013" name="Int. J. Syst. Evol. Microbiol.">
        <title>Ilumatobacter nonamiense sp. nov. and Ilumatobacter coccineum sp. nov., isolated from seashore sand.</title>
        <authorList>
            <person name="Matsumoto A."/>
            <person name="Kasai H."/>
            <person name="Matsuo Y."/>
            <person name="Shizuri Y."/>
            <person name="Ichikawa N."/>
            <person name="Fujita N."/>
            <person name="Omura S."/>
            <person name="Takahashi Y."/>
        </authorList>
    </citation>
    <scope>NUCLEOTIDE SEQUENCE [LARGE SCALE GENOMIC DNA]</scope>
    <source>
        <strain evidence="10">NBRC 103263 / KCTC 29153 / YM16-304</strain>
    </source>
</reference>
<dbReference type="Proteomes" id="UP000011863">
    <property type="component" value="Chromosome"/>
</dbReference>
<keyword evidence="3" id="KW-1003">Cell membrane</keyword>
<evidence type="ECO:0000256" key="6">
    <source>
        <dbReference type="ARBA" id="ARBA00023136"/>
    </source>
</evidence>
<proteinExistence type="inferred from homology"/>
<keyword evidence="6 7" id="KW-0472">Membrane</keyword>
<feature type="transmembrane region" description="Helical" evidence="7">
    <location>
        <begin position="201"/>
        <end position="224"/>
    </location>
</feature>
<dbReference type="InterPro" id="IPR000515">
    <property type="entry name" value="MetI-like"/>
</dbReference>
<dbReference type="PROSITE" id="PS50928">
    <property type="entry name" value="ABC_TM1"/>
    <property type="match status" value="1"/>
</dbReference>
<accession>A0A6C7EBZ6</accession>
<evidence type="ECO:0000256" key="4">
    <source>
        <dbReference type="ARBA" id="ARBA00022692"/>
    </source>
</evidence>
<organism evidence="9 10">
    <name type="scientific">Ilumatobacter coccineus (strain NBRC 103263 / KCTC 29153 / YM16-304)</name>
    <dbReference type="NCBI Taxonomy" id="1313172"/>
    <lineage>
        <taxon>Bacteria</taxon>
        <taxon>Bacillati</taxon>
        <taxon>Actinomycetota</taxon>
        <taxon>Acidimicrobiia</taxon>
        <taxon>Acidimicrobiales</taxon>
        <taxon>Ilumatobacteraceae</taxon>
        <taxon>Ilumatobacter</taxon>
    </lineage>
</organism>
<dbReference type="GO" id="GO:0048473">
    <property type="term" value="P:D-methionine transmembrane transport"/>
    <property type="evidence" value="ECO:0007669"/>
    <property type="project" value="TreeGrafter"/>
</dbReference>
<keyword evidence="5 7" id="KW-1133">Transmembrane helix</keyword>
<dbReference type="EMBL" id="AP012057">
    <property type="protein sequence ID" value="BAN04277.1"/>
    <property type="molecule type" value="Genomic_DNA"/>
</dbReference>
<sequence>MMFAATIAGIIPDEVIDVMPEFREAIGETALMVSISVTAALVFGTPVGILLHLARRGGLINKPWLAETLGWIVNVIRSFPFVVLVIAIIPLTRQIAGTGIGPKAAAVPLSIAAIPFYARLVEQSIRDVPRGLAEAAIAAGASTSQVVRKVLIPEAMPSLIASFTTTVISFIAFSATAGLVGGGGLGDLAIRYGYNRFIEPVMYAAVIVLIVAVQIVQLAGTIAVKVVDKR</sequence>
<dbReference type="CDD" id="cd06261">
    <property type="entry name" value="TM_PBP2"/>
    <property type="match status" value="1"/>
</dbReference>
<comment type="similarity">
    <text evidence="7">Belongs to the binding-protein-dependent transport system permease family.</text>
</comment>
<dbReference type="KEGG" id="aym:YM304_39630"/>
<name>A0A6C7EBZ6_ILUCY</name>
<evidence type="ECO:0000256" key="3">
    <source>
        <dbReference type="ARBA" id="ARBA00022475"/>
    </source>
</evidence>
<protein>
    <submittedName>
        <fullName evidence="9">Methionine ABC transporter permease protein</fullName>
    </submittedName>
</protein>
<keyword evidence="10" id="KW-1185">Reference proteome</keyword>
<dbReference type="AlphaFoldDB" id="A0A6C7EBZ6"/>
<evidence type="ECO:0000256" key="7">
    <source>
        <dbReference type="RuleBase" id="RU363032"/>
    </source>
</evidence>
<feature type="transmembrane region" description="Helical" evidence="7">
    <location>
        <begin position="158"/>
        <end position="181"/>
    </location>
</feature>
<dbReference type="PANTHER" id="PTHR30450:SF1">
    <property type="entry name" value="D-METHIONINE TRANSPORT SYSTEM PERMEASE PROTEIN METI-RELATED"/>
    <property type="match status" value="1"/>
</dbReference>
<dbReference type="GO" id="GO:0005886">
    <property type="term" value="C:plasma membrane"/>
    <property type="evidence" value="ECO:0007669"/>
    <property type="project" value="UniProtKB-SubCell"/>
</dbReference>
<evidence type="ECO:0000256" key="1">
    <source>
        <dbReference type="ARBA" id="ARBA00004651"/>
    </source>
</evidence>
<feature type="transmembrane region" description="Helical" evidence="7">
    <location>
        <begin position="29"/>
        <end position="51"/>
    </location>
</feature>
<evidence type="ECO:0000313" key="9">
    <source>
        <dbReference type="EMBL" id="BAN04277.1"/>
    </source>
</evidence>
<feature type="domain" description="ABC transmembrane type-1" evidence="8">
    <location>
        <begin position="26"/>
        <end position="220"/>
    </location>
</feature>
<feature type="transmembrane region" description="Helical" evidence="7">
    <location>
        <begin position="71"/>
        <end position="91"/>
    </location>
</feature>
<dbReference type="InterPro" id="IPR051322">
    <property type="entry name" value="AA_ABC_Transporter_Permease"/>
</dbReference>
<comment type="subcellular location">
    <subcellularLocation>
        <location evidence="1 7">Cell membrane</location>
        <topology evidence="1 7">Multi-pass membrane protein</topology>
    </subcellularLocation>
</comment>
<evidence type="ECO:0000259" key="8">
    <source>
        <dbReference type="PROSITE" id="PS50928"/>
    </source>
</evidence>
<evidence type="ECO:0000256" key="2">
    <source>
        <dbReference type="ARBA" id="ARBA00022448"/>
    </source>
</evidence>
<evidence type="ECO:0000313" key="10">
    <source>
        <dbReference type="Proteomes" id="UP000011863"/>
    </source>
</evidence>
<dbReference type="Gene3D" id="1.10.3720.10">
    <property type="entry name" value="MetI-like"/>
    <property type="match status" value="1"/>
</dbReference>
<gene>
    <name evidence="9" type="primary">metI</name>
    <name evidence="9" type="ORF">YM304_39630</name>
</gene>
<evidence type="ECO:0000256" key="5">
    <source>
        <dbReference type="ARBA" id="ARBA00022989"/>
    </source>
</evidence>
<dbReference type="InterPro" id="IPR035906">
    <property type="entry name" value="MetI-like_sf"/>
</dbReference>
<dbReference type="SUPFAM" id="SSF161098">
    <property type="entry name" value="MetI-like"/>
    <property type="match status" value="1"/>
</dbReference>
<dbReference type="PANTHER" id="PTHR30450">
    <property type="entry name" value="ABC TRANSPORTER PERMEASE"/>
    <property type="match status" value="1"/>
</dbReference>
<keyword evidence="4 7" id="KW-0812">Transmembrane</keyword>
<dbReference type="RefSeq" id="WP_015443524.1">
    <property type="nucleotide sequence ID" value="NC_020520.1"/>
</dbReference>